<comment type="caution">
    <text evidence="2">The sequence shown here is derived from an EMBL/GenBank/DDBJ whole genome shotgun (WGS) entry which is preliminary data.</text>
</comment>
<gene>
    <name evidence="2" type="ORF">BcabD6B2_55350</name>
</gene>
<dbReference type="EMBL" id="BPLF01000006">
    <property type="protein sequence ID" value="GIX66099.1"/>
    <property type="molecule type" value="Genomic_DNA"/>
</dbReference>
<protein>
    <submittedName>
        <fullName evidence="2">Secreted antigen 1</fullName>
    </submittedName>
</protein>
<feature type="compositionally biased region" description="Basic and acidic residues" evidence="1">
    <location>
        <begin position="488"/>
        <end position="502"/>
    </location>
</feature>
<feature type="compositionally biased region" description="Polar residues" evidence="1">
    <location>
        <begin position="435"/>
        <end position="454"/>
    </location>
</feature>
<organism evidence="2 3">
    <name type="scientific">Babesia caballi</name>
    <dbReference type="NCBI Taxonomy" id="5871"/>
    <lineage>
        <taxon>Eukaryota</taxon>
        <taxon>Sar</taxon>
        <taxon>Alveolata</taxon>
        <taxon>Apicomplexa</taxon>
        <taxon>Aconoidasida</taxon>
        <taxon>Piroplasmida</taxon>
        <taxon>Babesiidae</taxon>
        <taxon>Babesia</taxon>
    </lineage>
</organism>
<evidence type="ECO:0000256" key="1">
    <source>
        <dbReference type="SAM" id="MobiDB-lite"/>
    </source>
</evidence>
<sequence>MVANSESINTPVTLKDALDFLSKLYALNISSEIGKILEVKVKAAPSELAGKGVKTSFVPFAGEIAANISDVLQKANELRGNIVNTNRKNTYGNYDGLKAQQCVDKCAIIFIDILPTFYNTLYYLYFQVESAVGKRGGGTWRRLQCDGGGRAGSYLKTWLTGRDSGIPSSKNSDATLMPGGYGEEHLSNNKGTVLHGKLFGFVDDDGEPTCFQKLVLALSFATKYTVASTATTLVFVAAFCNATVKDKVNRFTKYNKLTSICEKVMENLNIIAPLRSNVGSAALVSLYCGSVEDYEGVIVNEYLEGYVAELRKKLPGLIEFMMKMCRDSNNWDSTVMQYNSMAGPFAYGCMFGVIWGDRNWHFYDIRDQLQKSLAAMTALPAESETNGSLQELMKCFDQKWNPIPNRYSDSSRYSHADSGGSTAQPLAGKGHGHQQPRTSSAKSRTLSPRGQTGESDSHGEPKSPVSVESIRTGEPAETEVPTALCSEDGGREESTAKGHDGPQAESGSGDGKTSDQTTPTQKVLELRPNRSTGEPGSSGGFSDSGMVEGESSDDHSSSTITIGGTSGGVALLGGGCAALYFLNVGGIKTLITGVP</sequence>
<evidence type="ECO:0000313" key="2">
    <source>
        <dbReference type="EMBL" id="GIX66099.1"/>
    </source>
</evidence>
<name>A0AAV4M182_BABCB</name>
<feature type="compositionally biased region" description="Polar residues" evidence="1">
    <location>
        <begin position="407"/>
        <end position="424"/>
    </location>
</feature>
<reference evidence="2 3" key="1">
    <citation type="submission" date="2021-06" db="EMBL/GenBank/DDBJ databases">
        <title>Genome sequence of Babesia caballi.</title>
        <authorList>
            <person name="Yamagishi J."/>
            <person name="Kidaka T."/>
            <person name="Ochi A."/>
        </authorList>
    </citation>
    <scope>NUCLEOTIDE SEQUENCE [LARGE SCALE GENOMIC DNA]</scope>
    <source>
        <strain evidence="2">USDA-D6B2</strain>
    </source>
</reference>
<dbReference type="GeneID" id="94197580"/>
<dbReference type="Proteomes" id="UP001497744">
    <property type="component" value="Unassembled WGS sequence"/>
</dbReference>
<evidence type="ECO:0000313" key="3">
    <source>
        <dbReference type="Proteomes" id="UP001497744"/>
    </source>
</evidence>
<accession>A0AAV4M182</accession>
<proteinExistence type="predicted"/>
<dbReference type="RefSeq" id="XP_067718168.1">
    <property type="nucleotide sequence ID" value="XM_067862067.1"/>
</dbReference>
<keyword evidence="3" id="KW-1185">Reference proteome</keyword>
<feature type="region of interest" description="Disordered" evidence="1">
    <location>
        <begin position="407"/>
        <end position="560"/>
    </location>
</feature>
<dbReference type="AlphaFoldDB" id="A0AAV4M182"/>